<dbReference type="Pfam" id="PF13481">
    <property type="entry name" value="AAA_25"/>
    <property type="match status" value="1"/>
</dbReference>
<dbReference type="Gene3D" id="3.40.50.300">
    <property type="entry name" value="P-loop containing nucleotide triphosphate hydrolases"/>
    <property type="match status" value="1"/>
</dbReference>
<accession>A0A8K0HDN1</accession>
<dbReference type="CDD" id="cd01121">
    <property type="entry name" value="RadA_SMS_N"/>
    <property type="match status" value="1"/>
</dbReference>
<keyword evidence="9" id="KW-0238">DNA-binding</keyword>
<evidence type="ECO:0000256" key="9">
    <source>
        <dbReference type="ARBA" id="ARBA00023125"/>
    </source>
</evidence>
<evidence type="ECO:0000259" key="11">
    <source>
        <dbReference type="PROSITE" id="PS50162"/>
    </source>
</evidence>
<keyword evidence="5" id="KW-0378">Hydrolase</keyword>
<protein>
    <recommendedName>
        <fullName evidence="11">RecA family profile 1 domain-containing protein</fullName>
    </recommendedName>
</protein>
<gene>
    <name evidence="12" type="ORF">FNV43_RR06761</name>
</gene>
<evidence type="ECO:0000256" key="1">
    <source>
        <dbReference type="ARBA" id="ARBA00022723"/>
    </source>
</evidence>
<dbReference type="AlphaFoldDB" id="A0A8K0HDN1"/>
<keyword evidence="6" id="KW-0862">Zinc</keyword>
<dbReference type="InterPro" id="IPR014721">
    <property type="entry name" value="Ribsml_uS5_D2-typ_fold_subgr"/>
</dbReference>
<dbReference type="PANTHER" id="PTHR32472">
    <property type="entry name" value="DNA REPAIR PROTEIN RADA"/>
    <property type="match status" value="1"/>
</dbReference>
<dbReference type="GO" id="GO:0016787">
    <property type="term" value="F:hydrolase activity"/>
    <property type="evidence" value="ECO:0007669"/>
    <property type="project" value="UniProtKB-KW"/>
</dbReference>
<dbReference type="SMART" id="SM00382">
    <property type="entry name" value="AAA"/>
    <property type="match status" value="1"/>
</dbReference>
<comment type="caution">
    <text evidence="12">The sequence shown here is derived from an EMBL/GenBank/DDBJ whole genome shotgun (WGS) entry which is preliminary data.</text>
</comment>
<keyword evidence="1" id="KW-0479">Metal-binding</keyword>
<dbReference type="EMBL" id="VOIH02000003">
    <property type="protein sequence ID" value="KAF3450672.1"/>
    <property type="molecule type" value="Genomic_DNA"/>
</dbReference>
<evidence type="ECO:0000256" key="7">
    <source>
        <dbReference type="ARBA" id="ARBA00022840"/>
    </source>
</evidence>
<keyword evidence="2" id="KW-0547">Nucleotide-binding</keyword>
<dbReference type="PANTHER" id="PTHR32472:SF10">
    <property type="entry name" value="DNA REPAIR PROTEIN RADA-LIKE PROTEIN"/>
    <property type="match status" value="1"/>
</dbReference>
<organism evidence="12 13">
    <name type="scientific">Rhamnella rubrinervis</name>
    <dbReference type="NCBI Taxonomy" id="2594499"/>
    <lineage>
        <taxon>Eukaryota</taxon>
        <taxon>Viridiplantae</taxon>
        <taxon>Streptophyta</taxon>
        <taxon>Embryophyta</taxon>
        <taxon>Tracheophyta</taxon>
        <taxon>Spermatophyta</taxon>
        <taxon>Magnoliopsida</taxon>
        <taxon>eudicotyledons</taxon>
        <taxon>Gunneridae</taxon>
        <taxon>Pentapetalae</taxon>
        <taxon>rosids</taxon>
        <taxon>fabids</taxon>
        <taxon>Rosales</taxon>
        <taxon>Rhamnaceae</taxon>
        <taxon>rhamnoid group</taxon>
        <taxon>Rhamneae</taxon>
        <taxon>Rhamnella</taxon>
    </lineage>
</organism>
<dbReference type="InterPro" id="IPR041166">
    <property type="entry name" value="Rubredoxin_2"/>
</dbReference>
<dbReference type="GO" id="GO:0008270">
    <property type="term" value="F:zinc ion binding"/>
    <property type="evidence" value="ECO:0007669"/>
    <property type="project" value="UniProtKB-KW"/>
</dbReference>
<dbReference type="Proteomes" id="UP000796880">
    <property type="component" value="Unassembled WGS sequence"/>
</dbReference>
<keyword evidence="7" id="KW-0067">ATP-binding</keyword>
<dbReference type="PRINTS" id="PR01874">
    <property type="entry name" value="DNAREPAIRADA"/>
</dbReference>
<dbReference type="Gene3D" id="3.30.230.10">
    <property type="match status" value="1"/>
</dbReference>
<dbReference type="Pfam" id="PF18073">
    <property type="entry name" value="Zn_ribbon_LapB"/>
    <property type="match status" value="1"/>
</dbReference>
<dbReference type="InterPro" id="IPR020568">
    <property type="entry name" value="Ribosomal_Su5_D2-typ_SF"/>
</dbReference>
<dbReference type="InterPro" id="IPR020588">
    <property type="entry name" value="RecA_ATP-bd"/>
</dbReference>
<proteinExistence type="predicted"/>
<keyword evidence="3" id="KW-0227">DNA damage</keyword>
<dbReference type="GO" id="GO:0003684">
    <property type="term" value="F:damaged DNA binding"/>
    <property type="evidence" value="ECO:0007669"/>
    <property type="project" value="InterPro"/>
</dbReference>
<dbReference type="FunFam" id="3.30.230.10:FF:000053">
    <property type="entry name" value="DNA repair protein radA isogeny"/>
    <property type="match status" value="1"/>
</dbReference>
<sequence length="629" mass="67981">MKVLRAICIHKHLLGPANGKFITNSSRISFQSVQNPTFSRHFHSTRSHLCSEESPFGINAPKAEKDSSLNGKSRVWSIYDPVSDRVVTQRVTNNNDGQISEGETNMGLSSLGEAVEALPEERTYGSTKKSKLGRVSLSGGNIVRNKKKVRISWVCNNCGNVTGQWWGTCRSCHAVGTLKQFSEANYGDKDKISGFEVSENVMRSWLPQQKDEAGPIRLTEVSRGMSQQDWRIALPGPFGNEVATVLGGGLVPGSLVLIGGDPGVGKSTLLLQIAAHIAERHDPGVPAPVLYVSGEESLEQIGNRADRLRIETEELFLYSSTDIEDILEKVENLSPRALIVDSIQTVYLTGVTGSAGGLSQVKECTSALLRLAKKTSIPVLLIGHVTKTGDLAGPRVLEHIVDVVLYMEGEKYSSHRLLRSVKNRYGSTDELGVFEMSESGLQAVTNSSELFLSEQYSDSEVLAGLAVAAIMDGSRTFLIEIQALCVSGSRVARQCNGIQPSKADMIISVLIKQAGLKLQENAIFLNVVSGLTLEETAGDLAVAAAICSSFLEFPIPNSIAFIGEIGLGGELRTVPRMEKRISTVAKLGYKKCIVPQSAMKSVGTSGFGYLKVIGCRNLKEVINIVFTSH</sequence>
<dbReference type="Pfam" id="PF13541">
    <property type="entry name" value="ChlI"/>
    <property type="match status" value="1"/>
</dbReference>
<name>A0A8K0HDN1_9ROSA</name>
<dbReference type="GO" id="GO:0005524">
    <property type="term" value="F:ATP binding"/>
    <property type="evidence" value="ECO:0007669"/>
    <property type="project" value="UniProtKB-KW"/>
</dbReference>
<evidence type="ECO:0000256" key="4">
    <source>
        <dbReference type="ARBA" id="ARBA00022771"/>
    </source>
</evidence>
<dbReference type="NCBIfam" id="TIGR00416">
    <property type="entry name" value="sms"/>
    <property type="match status" value="1"/>
</dbReference>
<keyword evidence="13" id="KW-1185">Reference proteome</keyword>
<keyword evidence="8" id="KW-0346">Stress response</keyword>
<evidence type="ECO:0000256" key="6">
    <source>
        <dbReference type="ARBA" id="ARBA00022833"/>
    </source>
</evidence>
<evidence type="ECO:0000256" key="3">
    <source>
        <dbReference type="ARBA" id="ARBA00022763"/>
    </source>
</evidence>
<evidence type="ECO:0000313" key="12">
    <source>
        <dbReference type="EMBL" id="KAF3450672.1"/>
    </source>
</evidence>
<dbReference type="InterPro" id="IPR004504">
    <property type="entry name" value="DNA_repair_RadA"/>
</dbReference>
<keyword evidence="10" id="KW-0234">DNA repair</keyword>
<evidence type="ECO:0000256" key="5">
    <source>
        <dbReference type="ARBA" id="ARBA00022801"/>
    </source>
</evidence>
<dbReference type="GO" id="GO:0140664">
    <property type="term" value="F:ATP-dependent DNA damage sensor activity"/>
    <property type="evidence" value="ECO:0007669"/>
    <property type="project" value="InterPro"/>
</dbReference>
<dbReference type="GO" id="GO:0000725">
    <property type="term" value="P:recombinational repair"/>
    <property type="evidence" value="ECO:0007669"/>
    <property type="project" value="TreeGrafter"/>
</dbReference>
<dbReference type="SUPFAM" id="SSF52540">
    <property type="entry name" value="P-loop containing nucleoside triphosphate hydrolases"/>
    <property type="match status" value="1"/>
</dbReference>
<dbReference type="OrthoDB" id="41505at2759"/>
<dbReference type="SUPFAM" id="SSF54211">
    <property type="entry name" value="Ribosomal protein S5 domain 2-like"/>
    <property type="match status" value="1"/>
</dbReference>
<dbReference type="PROSITE" id="PS50162">
    <property type="entry name" value="RECA_2"/>
    <property type="match status" value="1"/>
</dbReference>
<evidence type="ECO:0000256" key="8">
    <source>
        <dbReference type="ARBA" id="ARBA00023016"/>
    </source>
</evidence>
<dbReference type="InterPro" id="IPR027417">
    <property type="entry name" value="P-loop_NTPase"/>
</dbReference>
<feature type="domain" description="RecA family profile 1" evidence="11">
    <location>
        <begin position="231"/>
        <end position="385"/>
    </location>
</feature>
<dbReference type="FunFam" id="3.40.50.300:FF:000050">
    <property type="entry name" value="DNA repair protein RadA"/>
    <property type="match status" value="1"/>
</dbReference>
<keyword evidence="4" id="KW-0863">Zinc-finger</keyword>
<evidence type="ECO:0000313" key="13">
    <source>
        <dbReference type="Proteomes" id="UP000796880"/>
    </source>
</evidence>
<evidence type="ECO:0000256" key="2">
    <source>
        <dbReference type="ARBA" id="ARBA00022741"/>
    </source>
</evidence>
<evidence type="ECO:0000256" key="10">
    <source>
        <dbReference type="ARBA" id="ARBA00023204"/>
    </source>
</evidence>
<dbReference type="InterPro" id="IPR003593">
    <property type="entry name" value="AAA+_ATPase"/>
</dbReference>
<reference evidence="12" key="1">
    <citation type="submission" date="2020-03" db="EMBL/GenBank/DDBJ databases">
        <title>A high-quality chromosome-level genome assembly of a woody plant with both climbing and erect habits, Rhamnella rubrinervis.</title>
        <authorList>
            <person name="Lu Z."/>
            <person name="Yang Y."/>
            <person name="Zhu X."/>
            <person name="Sun Y."/>
        </authorList>
    </citation>
    <scope>NUCLEOTIDE SEQUENCE</scope>
    <source>
        <strain evidence="12">BYM</strain>
        <tissue evidence="12">Leaf</tissue>
    </source>
</reference>